<reference evidence="1" key="1">
    <citation type="submission" date="2018-05" db="EMBL/GenBank/DDBJ databases">
        <authorList>
            <person name="Lanie J.A."/>
            <person name="Ng W.-L."/>
            <person name="Kazmierczak K.M."/>
            <person name="Andrzejewski T.M."/>
            <person name="Davidsen T.M."/>
            <person name="Wayne K.J."/>
            <person name="Tettelin H."/>
            <person name="Glass J.I."/>
            <person name="Rusch D."/>
            <person name="Podicherti R."/>
            <person name="Tsui H.-C.T."/>
            <person name="Winkler M.E."/>
        </authorList>
    </citation>
    <scope>NUCLEOTIDE SEQUENCE</scope>
</reference>
<dbReference type="AlphaFoldDB" id="A0A382MZF7"/>
<dbReference type="EMBL" id="UINC01096657">
    <property type="protein sequence ID" value="SVC53718.1"/>
    <property type="molecule type" value="Genomic_DNA"/>
</dbReference>
<accession>A0A382MZF7</accession>
<gene>
    <name evidence="1" type="ORF">METZ01_LOCUS306572</name>
</gene>
<protein>
    <submittedName>
        <fullName evidence="1">Uncharacterized protein</fullName>
    </submittedName>
</protein>
<organism evidence="1">
    <name type="scientific">marine metagenome</name>
    <dbReference type="NCBI Taxonomy" id="408172"/>
    <lineage>
        <taxon>unclassified sequences</taxon>
        <taxon>metagenomes</taxon>
        <taxon>ecological metagenomes</taxon>
    </lineage>
</organism>
<proteinExistence type="predicted"/>
<name>A0A382MZF7_9ZZZZ</name>
<evidence type="ECO:0000313" key="1">
    <source>
        <dbReference type="EMBL" id="SVC53718.1"/>
    </source>
</evidence>
<feature type="non-terminal residue" evidence="1">
    <location>
        <position position="26"/>
    </location>
</feature>
<sequence length="26" mass="2677">MAIISISDSQINSADQVLVADASSKI</sequence>